<evidence type="ECO:0000313" key="3">
    <source>
        <dbReference type="EMBL" id="KAK7473404.1"/>
    </source>
</evidence>
<accession>A0ABD0JEX5</accession>
<keyword evidence="4" id="KW-1185">Reference proteome</keyword>
<reference evidence="3 4" key="1">
    <citation type="journal article" date="2023" name="Sci. Data">
        <title>Genome assembly of the Korean intertidal mud-creeper Batillaria attramentaria.</title>
        <authorList>
            <person name="Patra A.K."/>
            <person name="Ho P.T."/>
            <person name="Jun S."/>
            <person name="Lee S.J."/>
            <person name="Kim Y."/>
            <person name="Won Y.J."/>
        </authorList>
    </citation>
    <scope>NUCLEOTIDE SEQUENCE [LARGE SCALE GENOMIC DNA]</scope>
    <source>
        <strain evidence="3">Wonlab-2016</strain>
    </source>
</reference>
<keyword evidence="2" id="KW-1133">Transmembrane helix</keyword>
<feature type="compositionally biased region" description="Basic and acidic residues" evidence="1">
    <location>
        <begin position="256"/>
        <end position="275"/>
    </location>
</feature>
<feature type="region of interest" description="Disordered" evidence="1">
    <location>
        <begin position="295"/>
        <end position="316"/>
    </location>
</feature>
<feature type="non-terminal residue" evidence="3">
    <location>
        <position position="1"/>
    </location>
</feature>
<keyword evidence="2" id="KW-0472">Membrane</keyword>
<dbReference type="AlphaFoldDB" id="A0ABD0JEX5"/>
<feature type="region of interest" description="Disordered" evidence="1">
    <location>
        <begin position="254"/>
        <end position="275"/>
    </location>
</feature>
<protein>
    <submittedName>
        <fullName evidence="3">Uncharacterized protein</fullName>
    </submittedName>
</protein>
<evidence type="ECO:0000313" key="4">
    <source>
        <dbReference type="Proteomes" id="UP001519460"/>
    </source>
</evidence>
<proteinExistence type="predicted"/>
<comment type="caution">
    <text evidence="3">The sequence shown here is derived from an EMBL/GenBank/DDBJ whole genome shotgun (WGS) entry which is preliminary data.</text>
</comment>
<sequence length="384" mass="42292">TYTFTFRGLTGNVVSPDIDTNISIDFGLEATTPHCDLPDNVRITIGKTFSSFQAPACIINYAVNETCHPPISGDICQCLPQKGWYRLSKTIEEADYTSWVWRTNTNNVETAIINITSNHSIIVFLDPALNPFHSNLLRRDGEGKEEGGGCSAPATNSVNFPNPPLDGHQWTKFIINATDGVPQFADVTEDTDDTGVSKTAPSSTTKPKAASGANDESRTTDIWSGTGAIVITCVVIVGITATVITIIVVRAKKDRRHYDSQPRPRTPTDDHNNREIEERHDAPAYHLYSEIPDNISPPAAQEAAPNDGYLTPLPSRAAKQGADGIDLISSARVSSEDVSDSYERPVNPDYTTPNPVYQPLRHLYETVRQWRHSKRDSRSLDQEK</sequence>
<feature type="region of interest" description="Disordered" evidence="1">
    <location>
        <begin position="330"/>
        <end position="358"/>
    </location>
</feature>
<feature type="transmembrane region" description="Helical" evidence="2">
    <location>
        <begin position="222"/>
        <end position="249"/>
    </location>
</feature>
<feature type="region of interest" description="Disordered" evidence="1">
    <location>
        <begin position="185"/>
        <end position="220"/>
    </location>
</feature>
<name>A0ABD0JEX5_9CAEN</name>
<evidence type="ECO:0000256" key="1">
    <source>
        <dbReference type="SAM" id="MobiDB-lite"/>
    </source>
</evidence>
<feature type="compositionally biased region" description="Polar residues" evidence="1">
    <location>
        <begin position="194"/>
        <end position="206"/>
    </location>
</feature>
<evidence type="ECO:0000256" key="2">
    <source>
        <dbReference type="SAM" id="Phobius"/>
    </source>
</evidence>
<keyword evidence="2" id="KW-0812">Transmembrane</keyword>
<feature type="region of interest" description="Disordered" evidence="1">
    <location>
        <begin position="140"/>
        <end position="161"/>
    </location>
</feature>
<dbReference type="Proteomes" id="UP001519460">
    <property type="component" value="Unassembled WGS sequence"/>
</dbReference>
<gene>
    <name evidence="3" type="ORF">BaRGS_00035331</name>
</gene>
<organism evidence="3 4">
    <name type="scientific">Batillaria attramentaria</name>
    <dbReference type="NCBI Taxonomy" id="370345"/>
    <lineage>
        <taxon>Eukaryota</taxon>
        <taxon>Metazoa</taxon>
        <taxon>Spiralia</taxon>
        <taxon>Lophotrochozoa</taxon>
        <taxon>Mollusca</taxon>
        <taxon>Gastropoda</taxon>
        <taxon>Caenogastropoda</taxon>
        <taxon>Sorbeoconcha</taxon>
        <taxon>Cerithioidea</taxon>
        <taxon>Batillariidae</taxon>
        <taxon>Batillaria</taxon>
    </lineage>
</organism>
<dbReference type="EMBL" id="JACVVK020000471">
    <property type="protein sequence ID" value="KAK7473404.1"/>
    <property type="molecule type" value="Genomic_DNA"/>
</dbReference>